<accession>A0A2W2EAT3</accession>
<keyword evidence="2" id="KW-0472">Membrane</keyword>
<comment type="caution">
    <text evidence="4">The sequence shown here is derived from an EMBL/GenBank/DDBJ whole genome shotgun (WGS) entry which is preliminary data.</text>
</comment>
<feature type="transmembrane region" description="Helical" evidence="2">
    <location>
        <begin position="224"/>
        <end position="246"/>
    </location>
</feature>
<gene>
    <name evidence="4" type="ORF">C1I95_31955</name>
</gene>
<sequence>MNRETRPGRRVRAGGYAGVLGVAAAAATLGVVASPALAAPLGTVTLSASSGNVTSDPIFTAATTSAPCPASYGANASLRVGPPGGPFANLAKPLFEGGYDNRNLTFAPNRSFATALGRNPGDGVWWVVVECFSAAAGRHPERFVTPITVTGSTWHVGSSGGSPAVLGPPEGGATPTPTAVGSTPVAGATDPTSAPAPTSAGASGTPAVDPVPAAARQQETGRGLLTAAVIVAGLLLTGAVGSLLALRRRVAPALPT</sequence>
<dbReference type="Proteomes" id="UP000248924">
    <property type="component" value="Unassembled WGS sequence"/>
</dbReference>
<keyword evidence="2" id="KW-1133">Transmembrane helix</keyword>
<organism evidence="4 5">
    <name type="scientific">Micromonospora craterilacus</name>
    <dbReference type="NCBI Taxonomy" id="1655439"/>
    <lineage>
        <taxon>Bacteria</taxon>
        <taxon>Bacillati</taxon>
        <taxon>Actinomycetota</taxon>
        <taxon>Actinomycetes</taxon>
        <taxon>Micromonosporales</taxon>
        <taxon>Micromonosporaceae</taxon>
        <taxon>Micromonospora</taxon>
    </lineage>
</organism>
<dbReference type="EMBL" id="POTY01000354">
    <property type="protein sequence ID" value="PZG06607.1"/>
    <property type="molecule type" value="Genomic_DNA"/>
</dbReference>
<keyword evidence="5" id="KW-1185">Reference proteome</keyword>
<dbReference type="AlphaFoldDB" id="A0A2W2EAT3"/>
<feature type="chain" id="PRO_5015866763" evidence="3">
    <location>
        <begin position="39"/>
        <end position="256"/>
    </location>
</feature>
<proteinExistence type="predicted"/>
<keyword evidence="2" id="KW-0812">Transmembrane</keyword>
<evidence type="ECO:0000313" key="4">
    <source>
        <dbReference type="EMBL" id="PZG06607.1"/>
    </source>
</evidence>
<name>A0A2W2EAT3_9ACTN</name>
<evidence type="ECO:0000256" key="2">
    <source>
        <dbReference type="SAM" id="Phobius"/>
    </source>
</evidence>
<protein>
    <submittedName>
        <fullName evidence="4">Uncharacterized protein</fullName>
    </submittedName>
</protein>
<reference evidence="4 5" key="1">
    <citation type="submission" date="2018-01" db="EMBL/GenBank/DDBJ databases">
        <title>Draft genome sequence of Jishengella sp. NA12.</title>
        <authorList>
            <person name="Sahin N."/>
            <person name="Ay H."/>
            <person name="Saygin H."/>
        </authorList>
    </citation>
    <scope>NUCLEOTIDE SEQUENCE [LARGE SCALE GENOMIC DNA]</scope>
    <source>
        <strain evidence="4 5">NA12</strain>
    </source>
</reference>
<keyword evidence="3" id="KW-0732">Signal</keyword>
<feature type="non-terminal residue" evidence="4">
    <location>
        <position position="256"/>
    </location>
</feature>
<evidence type="ECO:0000256" key="1">
    <source>
        <dbReference type="SAM" id="MobiDB-lite"/>
    </source>
</evidence>
<feature type="region of interest" description="Disordered" evidence="1">
    <location>
        <begin position="158"/>
        <end position="215"/>
    </location>
</feature>
<feature type="compositionally biased region" description="Low complexity" evidence="1">
    <location>
        <begin position="167"/>
        <end position="207"/>
    </location>
</feature>
<evidence type="ECO:0000256" key="3">
    <source>
        <dbReference type="SAM" id="SignalP"/>
    </source>
</evidence>
<feature type="signal peptide" evidence="3">
    <location>
        <begin position="1"/>
        <end position="38"/>
    </location>
</feature>
<dbReference type="OrthoDB" id="3371212at2"/>
<evidence type="ECO:0000313" key="5">
    <source>
        <dbReference type="Proteomes" id="UP000248924"/>
    </source>
</evidence>